<evidence type="ECO:0000259" key="7">
    <source>
        <dbReference type="Pfam" id="PF09759"/>
    </source>
</evidence>
<sequence length="477" mass="54516">MSNVINKAQTTLSDISATEEQYESLLVELGPIVAQSAQSQEYRELLNTNEIKSNLIEIISDSFTPGRSYSTYYCRVFRGILLLLRNISSVQPENGPFYSTVLNSWDRADKSLQLNPTISSQLLVSYIQTLANLTTQEEQEIENIQQTYTVTTKYCSQIADLGPEAEFPFTLLLSNIAKNEGLSLLMKSPALVEYLIKQFHSVDTDLDLNHHHSVLLSLLQDLVSHEGYNNWLVTESQDFTLNFPQILQTSQLVVTSKSDWNNYEIAAMLAWIYDFFKIFSQRSQELLPSQNIDTQELSIVHKNLISTLDCISDLGKFEAAKQFLEHYHAMDELVALLRVIQDNVARQTLKKRKIEEINDQNTTREKKFPQVKSLIIEVISYMAHESPKMQDRVRELHGLELVLSNCMIDDNDPYIKERAIICIKILLENNQKNQQFVADLEAKQSVDDQALKDVGYEVEIEDGKVKLRKSAEQSSSD</sequence>
<evidence type="ECO:0000256" key="3">
    <source>
        <dbReference type="ARBA" id="ARBA00023306"/>
    </source>
</evidence>
<protein>
    <recommendedName>
        <fullName evidence="5">Ataxin-10 homolog</fullName>
    </recommendedName>
    <alternativeName>
        <fullName evidence="6">Copper transport protein 86</fullName>
    </alternativeName>
</protein>
<name>A0ABP0EAW0_9ASCO</name>
<organism evidence="8 9">
    <name type="scientific">[Candida] anglica</name>
    <dbReference type="NCBI Taxonomy" id="148631"/>
    <lineage>
        <taxon>Eukaryota</taxon>
        <taxon>Fungi</taxon>
        <taxon>Dikarya</taxon>
        <taxon>Ascomycota</taxon>
        <taxon>Saccharomycotina</taxon>
        <taxon>Pichiomycetes</taxon>
        <taxon>Debaryomycetaceae</taxon>
        <taxon>Kurtzmaniella</taxon>
    </lineage>
</organism>
<evidence type="ECO:0000313" key="9">
    <source>
        <dbReference type="Proteomes" id="UP001497600"/>
    </source>
</evidence>
<evidence type="ECO:0000256" key="2">
    <source>
        <dbReference type="ARBA" id="ARBA00022618"/>
    </source>
</evidence>
<dbReference type="InterPro" id="IPR016024">
    <property type="entry name" value="ARM-type_fold"/>
</dbReference>
<dbReference type="Proteomes" id="UP001497600">
    <property type="component" value="Chromosome D"/>
</dbReference>
<evidence type="ECO:0000313" key="8">
    <source>
        <dbReference type="EMBL" id="CAK7903153.1"/>
    </source>
</evidence>
<dbReference type="PANTHER" id="PTHR13255:SF0">
    <property type="entry name" value="ATAXIN-10"/>
    <property type="match status" value="1"/>
</dbReference>
<comment type="similarity">
    <text evidence="1">Belongs to the ataxin-10 family.</text>
</comment>
<dbReference type="InterPro" id="IPR051374">
    <property type="entry name" value="Ataxin-10/CTR86_families"/>
</dbReference>
<keyword evidence="9" id="KW-1185">Reference proteome</keyword>
<evidence type="ECO:0000256" key="1">
    <source>
        <dbReference type="ARBA" id="ARBA00008384"/>
    </source>
</evidence>
<gene>
    <name evidence="8" type="primary">CTR86</name>
    <name evidence="8" type="ORF">CAAN4_D03224</name>
</gene>
<dbReference type="EMBL" id="OZ004256">
    <property type="protein sequence ID" value="CAK7903153.1"/>
    <property type="molecule type" value="Genomic_DNA"/>
</dbReference>
<dbReference type="Pfam" id="PF09759">
    <property type="entry name" value="Atx10homo_assoc"/>
    <property type="match status" value="1"/>
</dbReference>
<feature type="domain" description="Ataxin-10" evidence="7">
    <location>
        <begin position="371"/>
        <end position="467"/>
    </location>
</feature>
<dbReference type="Gene3D" id="1.25.10.10">
    <property type="entry name" value="Leucine-rich Repeat Variant"/>
    <property type="match status" value="1"/>
</dbReference>
<comment type="function">
    <text evidence="4">May play a role in the regulation of cytokinesis.</text>
</comment>
<evidence type="ECO:0000256" key="4">
    <source>
        <dbReference type="ARBA" id="ARBA00044746"/>
    </source>
</evidence>
<accession>A0ABP0EAW0</accession>
<dbReference type="InterPro" id="IPR019156">
    <property type="entry name" value="Ataxin-10_domain"/>
</dbReference>
<evidence type="ECO:0000256" key="5">
    <source>
        <dbReference type="ARBA" id="ARBA00044801"/>
    </source>
</evidence>
<dbReference type="SUPFAM" id="SSF48371">
    <property type="entry name" value="ARM repeat"/>
    <property type="match status" value="1"/>
</dbReference>
<keyword evidence="2" id="KW-0132">Cell division</keyword>
<evidence type="ECO:0000256" key="6">
    <source>
        <dbReference type="ARBA" id="ARBA00044805"/>
    </source>
</evidence>
<reference evidence="8 9" key="1">
    <citation type="submission" date="2024-01" db="EMBL/GenBank/DDBJ databases">
        <authorList>
            <consortium name="Genoscope - CEA"/>
            <person name="William W."/>
        </authorList>
    </citation>
    <scope>NUCLEOTIDE SEQUENCE [LARGE SCALE GENOMIC DNA]</scope>
    <source>
        <strain evidence="8 9">29B2s-10</strain>
    </source>
</reference>
<keyword evidence="3" id="KW-0131">Cell cycle</keyword>
<proteinExistence type="inferred from homology"/>
<dbReference type="InterPro" id="IPR011989">
    <property type="entry name" value="ARM-like"/>
</dbReference>
<dbReference type="PANTHER" id="PTHR13255">
    <property type="entry name" value="ATAXIN-10"/>
    <property type="match status" value="1"/>
</dbReference>